<dbReference type="AlphaFoldDB" id="W7Q5Y4"/>
<evidence type="ECO:0000259" key="3">
    <source>
        <dbReference type="PROSITE" id="PS51459"/>
    </source>
</evidence>
<gene>
    <name evidence="4" type="ORF">DS2_18593</name>
</gene>
<evidence type="ECO:0000256" key="2">
    <source>
        <dbReference type="PIRSR" id="PIRSR640198-3"/>
    </source>
</evidence>
<reference evidence="4 5" key="1">
    <citation type="journal article" date="2014" name="Genome Announc.">
        <title>Draft Genome Sequence of the Agar-Degrading Bacterium Catenovulum sp. Strain DS-2, Isolated from Intestines of Haliotis diversicolor.</title>
        <authorList>
            <person name="Shan D."/>
            <person name="Li X."/>
            <person name="Gu Z."/>
            <person name="Wei G."/>
            <person name="Gao Z."/>
            <person name="Shao Z."/>
        </authorList>
    </citation>
    <scope>NUCLEOTIDE SEQUENCE [LARGE SCALE GENOMIC DNA]</scope>
    <source>
        <strain evidence="4 5">DS-2</strain>
    </source>
</reference>
<organism evidence="4 5">
    <name type="scientific">Catenovulum agarivorans DS-2</name>
    <dbReference type="NCBI Taxonomy" id="1328313"/>
    <lineage>
        <taxon>Bacteria</taxon>
        <taxon>Pseudomonadati</taxon>
        <taxon>Pseudomonadota</taxon>
        <taxon>Gammaproteobacteria</taxon>
        <taxon>Alteromonadales</taxon>
        <taxon>Alteromonadaceae</taxon>
        <taxon>Catenovulum</taxon>
    </lineage>
</organism>
<keyword evidence="5" id="KW-1185">Reference proteome</keyword>
<dbReference type="Gene3D" id="1.10.10.10">
    <property type="entry name" value="Winged helix-like DNA-binding domain superfamily/Winged helix DNA-binding domain"/>
    <property type="match status" value="1"/>
</dbReference>
<dbReference type="PANTHER" id="PTHR13504">
    <property type="entry name" value="FIDO DOMAIN-CONTAINING PROTEIN DDB_G0283145"/>
    <property type="match status" value="1"/>
</dbReference>
<feature type="site" description="Important for autoinhibition of adenylyltransferase activity" evidence="2">
    <location>
        <position position="179"/>
    </location>
</feature>
<dbReference type="eggNOG" id="COG3177">
    <property type="taxonomic scope" value="Bacteria"/>
</dbReference>
<keyword evidence="1" id="KW-0547">Nucleotide-binding</keyword>
<comment type="caution">
    <text evidence="4">The sequence shown here is derived from an EMBL/GenBank/DDBJ whole genome shotgun (WGS) entry which is preliminary data.</text>
</comment>
<name>W7Q5Y4_9ALTE</name>
<dbReference type="EMBL" id="ARZY01000061">
    <property type="protein sequence ID" value="EWH08179.1"/>
    <property type="molecule type" value="Genomic_DNA"/>
</dbReference>
<dbReference type="Proteomes" id="UP000019276">
    <property type="component" value="Unassembled WGS sequence"/>
</dbReference>
<dbReference type="GO" id="GO:0005524">
    <property type="term" value="F:ATP binding"/>
    <property type="evidence" value="ECO:0007669"/>
    <property type="project" value="UniProtKB-KW"/>
</dbReference>
<keyword evidence="1" id="KW-0067">ATP-binding</keyword>
<dbReference type="Pfam" id="PF02661">
    <property type="entry name" value="Fic"/>
    <property type="match status" value="1"/>
</dbReference>
<dbReference type="InterPro" id="IPR040198">
    <property type="entry name" value="Fido_containing"/>
</dbReference>
<dbReference type="InterPro" id="IPR003812">
    <property type="entry name" value="Fido"/>
</dbReference>
<dbReference type="STRING" id="1328313.DS2_18593"/>
<dbReference type="InterPro" id="IPR036390">
    <property type="entry name" value="WH_DNA-bd_sf"/>
</dbReference>
<feature type="binding site" evidence="1">
    <location>
        <begin position="311"/>
        <end position="318"/>
    </location>
    <ligand>
        <name>ATP</name>
        <dbReference type="ChEBI" id="CHEBI:30616"/>
    </ligand>
</feature>
<dbReference type="PROSITE" id="PS51459">
    <property type="entry name" value="FIDO"/>
    <property type="match status" value="1"/>
</dbReference>
<dbReference type="Gene3D" id="1.10.3290.10">
    <property type="entry name" value="Fido-like domain"/>
    <property type="match status" value="1"/>
</dbReference>
<sequence>MSSKTLIAPNMTYSDAQHIQQYIQLANNPIQLSQLEAEFPNLSRRTIQRIIKQLVENGNIKKVGQGRSTAYKVTQIQTASEPTAEYNDNYSNYIPLTPQSREIIKYLNLPIQARSPIGYQIEFLYDYIPNKTYYLPKATREQLKRIGSTNQHQQPAGTFGSEILSRLLIDLSWASSHLEGNTYSKLDTIELIQHGKIAEGKNKQETQMILNHKNAIELLIESANELAFNRYTITNIHATLAENLLQNPADEGRIRTHTVEIGKSVYRPISGSKQIESILEVILQKTEQITDPFEQSFFTMVHIPYLQPFADVNKRVSRLAANIPLIKNNLCPLTFIDVPEQAYSSAMLGVYELTRLDLLKDLYIWAYERSSKEYLAIKQTLAEPDPIRLEYRLVIKEAVHQVVINPEENALTIIETVIKQHKVTQEDVSAVTEQISQEIALLHEGVLARYKLKPSQYLTY</sequence>
<evidence type="ECO:0000313" key="4">
    <source>
        <dbReference type="EMBL" id="EWH08179.1"/>
    </source>
</evidence>
<dbReference type="InterPro" id="IPR036388">
    <property type="entry name" value="WH-like_DNA-bd_sf"/>
</dbReference>
<dbReference type="RefSeq" id="WP_200870164.1">
    <property type="nucleotide sequence ID" value="NZ_ARZY01000061.1"/>
</dbReference>
<dbReference type="InterPro" id="IPR036597">
    <property type="entry name" value="Fido-like_dom_sf"/>
</dbReference>
<accession>W7Q5Y4</accession>
<dbReference type="SUPFAM" id="SSF140931">
    <property type="entry name" value="Fic-like"/>
    <property type="match status" value="1"/>
</dbReference>
<proteinExistence type="predicted"/>
<feature type="domain" description="Fido" evidence="3">
    <location>
        <begin position="228"/>
        <end position="368"/>
    </location>
</feature>
<evidence type="ECO:0000313" key="5">
    <source>
        <dbReference type="Proteomes" id="UP000019276"/>
    </source>
</evidence>
<protein>
    <recommendedName>
        <fullName evidence="3">Fido domain-containing protein</fullName>
    </recommendedName>
</protein>
<feature type="non-terminal residue" evidence="4">
    <location>
        <position position="460"/>
    </location>
</feature>
<dbReference type="SUPFAM" id="SSF46785">
    <property type="entry name" value="Winged helix' DNA-binding domain"/>
    <property type="match status" value="1"/>
</dbReference>
<dbReference type="PANTHER" id="PTHR13504:SF38">
    <property type="entry name" value="FIDO DOMAIN-CONTAINING PROTEIN"/>
    <property type="match status" value="1"/>
</dbReference>
<evidence type="ECO:0000256" key="1">
    <source>
        <dbReference type="PIRSR" id="PIRSR640198-2"/>
    </source>
</evidence>